<evidence type="ECO:0000256" key="1">
    <source>
        <dbReference type="SAM" id="SignalP"/>
    </source>
</evidence>
<protein>
    <submittedName>
        <fullName evidence="2">Conotoxin</fullName>
    </submittedName>
</protein>
<feature type="chain" id="PRO_5012388065" evidence="1">
    <location>
        <begin position="19"/>
        <end position="87"/>
    </location>
</feature>
<feature type="signal peptide" evidence="1">
    <location>
        <begin position="1"/>
        <end position="18"/>
    </location>
</feature>
<accession>A0A1P7ZCQ3</accession>
<proteinExistence type="evidence at transcript level"/>
<sequence length="87" mass="9357">MNCLQPLLVLLLISAITALYQDGRETPRRGRNIRTMSNLLNIPKRQCPSGCPVKCPDRNECCSGITCTYTTPGGDYYCIGCGGGGGE</sequence>
<keyword evidence="1" id="KW-0732">Signal</keyword>
<reference evidence="2" key="1">
    <citation type="submission" date="2015-01" db="EMBL/GenBank/DDBJ databases">
        <title>A model to identify novel conotoxins from transcriptomics based on NON-BLAST algorithm.</title>
        <authorList>
            <person name="Lu A."/>
            <person name="Wang Z."/>
        </authorList>
    </citation>
    <scope>NUCLEOTIDE SEQUENCE</scope>
</reference>
<organism evidence="2">
    <name type="scientific">Conus betulinus</name>
    <name type="common">Beech cone</name>
    <dbReference type="NCBI Taxonomy" id="89764"/>
    <lineage>
        <taxon>Eukaryota</taxon>
        <taxon>Metazoa</taxon>
        <taxon>Spiralia</taxon>
        <taxon>Lophotrochozoa</taxon>
        <taxon>Mollusca</taxon>
        <taxon>Gastropoda</taxon>
        <taxon>Caenogastropoda</taxon>
        <taxon>Neogastropoda</taxon>
        <taxon>Conoidea</taxon>
        <taxon>Conidae</taxon>
        <taxon>Conus</taxon>
        <taxon>Dendroconus</taxon>
    </lineage>
</organism>
<dbReference type="AlphaFoldDB" id="A0A1P7ZCQ3"/>
<evidence type="ECO:0000313" key="2">
    <source>
        <dbReference type="EMBL" id="ALM87492.1"/>
    </source>
</evidence>
<name>A0A1P7ZCQ3_CONBE</name>
<dbReference type="EMBL" id="KP644536">
    <property type="protein sequence ID" value="ALM87492.1"/>
    <property type="molecule type" value="mRNA"/>
</dbReference>